<reference evidence="1 2" key="1">
    <citation type="submission" date="2013-09" db="EMBL/GenBank/DDBJ databases">
        <title>Corchorus capsularis genome sequencing.</title>
        <authorList>
            <person name="Alam M."/>
            <person name="Haque M.S."/>
            <person name="Islam M.S."/>
            <person name="Emdad E.M."/>
            <person name="Islam M.M."/>
            <person name="Ahmed B."/>
            <person name="Halim A."/>
            <person name="Hossen Q.M.M."/>
            <person name="Hossain M.Z."/>
            <person name="Ahmed R."/>
            <person name="Khan M.M."/>
            <person name="Islam R."/>
            <person name="Rashid M.M."/>
            <person name="Khan S.A."/>
            <person name="Rahman M.S."/>
            <person name="Alam M."/>
        </authorList>
    </citation>
    <scope>NUCLEOTIDE SEQUENCE [LARGE SCALE GENOMIC DNA]</scope>
    <source>
        <strain evidence="2">cv. CVL-1</strain>
        <tissue evidence="1">Whole seedling</tissue>
    </source>
</reference>
<accession>A0A1R3GAJ5</accession>
<dbReference type="Gramene" id="OMO55109">
    <property type="protein sequence ID" value="OMO55109"/>
    <property type="gene ID" value="CCACVL1_27382"/>
</dbReference>
<dbReference type="AlphaFoldDB" id="A0A1R3GAJ5"/>
<dbReference type="Proteomes" id="UP000188268">
    <property type="component" value="Unassembled WGS sequence"/>
</dbReference>
<evidence type="ECO:0000313" key="1">
    <source>
        <dbReference type="EMBL" id="OMO55109.1"/>
    </source>
</evidence>
<proteinExistence type="predicted"/>
<dbReference type="EMBL" id="AWWV01014771">
    <property type="protein sequence ID" value="OMO55109.1"/>
    <property type="molecule type" value="Genomic_DNA"/>
</dbReference>
<evidence type="ECO:0000313" key="2">
    <source>
        <dbReference type="Proteomes" id="UP000188268"/>
    </source>
</evidence>
<organism evidence="1 2">
    <name type="scientific">Corchorus capsularis</name>
    <name type="common">Jute</name>
    <dbReference type="NCBI Taxonomy" id="210143"/>
    <lineage>
        <taxon>Eukaryota</taxon>
        <taxon>Viridiplantae</taxon>
        <taxon>Streptophyta</taxon>
        <taxon>Embryophyta</taxon>
        <taxon>Tracheophyta</taxon>
        <taxon>Spermatophyta</taxon>
        <taxon>Magnoliopsida</taxon>
        <taxon>eudicotyledons</taxon>
        <taxon>Gunneridae</taxon>
        <taxon>Pentapetalae</taxon>
        <taxon>rosids</taxon>
        <taxon>malvids</taxon>
        <taxon>Malvales</taxon>
        <taxon>Malvaceae</taxon>
        <taxon>Grewioideae</taxon>
        <taxon>Apeibeae</taxon>
        <taxon>Corchorus</taxon>
    </lineage>
</organism>
<comment type="caution">
    <text evidence="1">The sequence shown here is derived from an EMBL/GenBank/DDBJ whole genome shotgun (WGS) entry which is preliminary data.</text>
</comment>
<name>A0A1R3GAJ5_COCAP</name>
<sequence length="23" mass="2538">MREKQKGAIVGNLVPVMEPIRGD</sequence>
<keyword evidence="2" id="KW-1185">Reference proteome</keyword>
<gene>
    <name evidence="1" type="ORF">CCACVL1_27382</name>
</gene>
<protein>
    <submittedName>
        <fullName evidence="1">Uncharacterized protein</fullName>
    </submittedName>
</protein>